<comment type="subcellular location">
    <subcellularLocation>
        <location evidence="1">Membrane</location>
        <topology evidence="1">Multi-pass membrane protein</topology>
    </subcellularLocation>
</comment>
<dbReference type="AlphaFoldDB" id="A0A8H5MMD7"/>
<evidence type="ECO:0000313" key="6">
    <source>
        <dbReference type="EMBL" id="KAF5534519.1"/>
    </source>
</evidence>
<evidence type="ECO:0000313" key="7">
    <source>
        <dbReference type="Proteomes" id="UP000582016"/>
    </source>
</evidence>
<keyword evidence="4" id="KW-1133">Transmembrane helix</keyword>
<comment type="caution">
    <text evidence="6">The sequence shown here is derived from an EMBL/GenBank/DDBJ whole genome shotgun (WGS) entry which is preliminary data.</text>
</comment>
<keyword evidence="7" id="KW-1185">Reference proteome</keyword>
<proteinExistence type="predicted"/>
<keyword evidence="3" id="KW-0812">Transmembrane</keyword>
<evidence type="ECO:0000256" key="3">
    <source>
        <dbReference type="ARBA" id="ARBA00022692"/>
    </source>
</evidence>
<evidence type="ECO:0000256" key="5">
    <source>
        <dbReference type="ARBA" id="ARBA00023136"/>
    </source>
</evidence>
<dbReference type="PANTHER" id="PTHR43791">
    <property type="entry name" value="PERMEASE-RELATED"/>
    <property type="match status" value="1"/>
</dbReference>
<sequence>MGFRGDMTGSHTGRGYFALVLTCIDIYPVQPAGSIWAANNLAPSSRRTIGVAFNICVGNIEGIIGPYIYLDKEAPRYGTRFGLSLALPRLTEDDIRSRYTEEQLLKLGDKSSLFKYTL</sequence>
<evidence type="ECO:0000256" key="2">
    <source>
        <dbReference type="ARBA" id="ARBA00022448"/>
    </source>
</evidence>
<dbReference type="GO" id="GO:0022857">
    <property type="term" value="F:transmembrane transporter activity"/>
    <property type="evidence" value="ECO:0007669"/>
    <property type="project" value="TreeGrafter"/>
</dbReference>
<reference evidence="6 7" key="1">
    <citation type="submission" date="2020-05" db="EMBL/GenBank/DDBJ databases">
        <title>Identification and distribution of gene clusters putatively required for synthesis of sphingolipid metabolism inhibitors in phylogenetically diverse species of the filamentous fungus Fusarium.</title>
        <authorList>
            <person name="Kim H.-S."/>
            <person name="Busman M."/>
            <person name="Brown D.W."/>
            <person name="Divon H."/>
            <person name="Uhlig S."/>
            <person name="Proctor R.H."/>
        </authorList>
    </citation>
    <scope>NUCLEOTIDE SEQUENCE [LARGE SCALE GENOMIC DNA]</scope>
    <source>
        <strain evidence="6 7">NRRL 13617</strain>
    </source>
</reference>
<dbReference type="Proteomes" id="UP000582016">
    <property type="component" value="Unassembled WGS sequence"/>
</dbReference>
<dbReference type="EMBL" id="JAAOAQ010000787">
    <property type="protein sequence ID" value="KAF5534519.1"/>
    <property type="molecule type" value="Genomic_DNA"/>
</dbReference>
<evidence type="ECO:0000256" key="4">
    <source>
        <dbReference type="ARBA" id="ARBA00022989"/>
    </source>
</evidence>
<accession>A0A8H5MMD7</accession>
<dbReference type="OrthoDB" id="2962993at2759"/>
<keyword evidence="5" id="KW-0472">Membrane</keyword>
<gene>
    <name evidence="6" type="ORF">FPHYL_13416</name>
</gene>
<protein>
    <submittedName>
        <fullName evidence="6">Major facilitator superfamily transporter</fullName>
    </submittedName>
</protein>
<keyword evidence="2" id="KW-0813">Transport</keyword>
<evidence type="ECO:0000256" key="1">
    <source>
        <dbReference type="ARBA" id="ARBA00004141"/>
    </source>
</evidence>
<dbReference type="GO" id="GO:0016020">
    <property type="term" value="C:membrane"/>
    <property type="evidence" value="ECO:0007669"/>
    <property type="project" value="UniProtKB-SubCell"/>
</dbReference>
<dbReference type="PANTHER" id="PTHR43791:SF54">
    <property type="entry name" value="MAJOR FACILITATOR SUPERFAMILY (MFS) PROFILE DOMAIN-CONTAINING PROTEIN-RELATED"/>
    <property type="match status" value="1"/>
</dbReference>
<name>A0A8H5MMD7_9HYPO</name>
<organism evidence="6 7">
    <name type="scientific">Fusarium phyllophilum</name>
    <dbReference type="NCBI Taxonomy" id="47803"/>
    <lineage>
        <taxon>Eukaryota</taxon>
        <taxon>Fungi</taxon>
        <taxon>Dikarya</taxon>
        <taxon>Ascomycota</taxon>
        <taxon>Pezizomycotina</taxon>
        <taxon>Sordariomycetes</taxon>
        <taxon>Hypocreomycetidae</taxon>
        <taxon>Hypocreales</taxon>
        <taxon>Nectriaceae</taxon>
        <taxon>Fusarium</taxon>
        <taxon>Fusarium fujikuroi species complex</taxon>
    </lineage>
</organism>